<dbReference type="RefSeq" id="WP_185991929.1">
    <property type="nucleotide sequence ID" value="NZ_JACCAE010000001.1"/>
</dbReference>
<proteinExistence type="predicted"/>
<dbReference type="AlphaFoldDB" id="A0A852VQ85"/>
<evidence type="ECO:0000256" key="1">
    <source>
        <dbReference type="SAM" id="MobiDB-lite"/>
    </source>
</evidence>
<dbReference type="Pfam" id="PF12146">
    <property type="entry name" value="Hydrolase_4"/>
    <property type="match status" value="1"/>
</dbReference>
<reference evidence="3 4" key="1">
    <citation type="submission" date="2020-07" db="EMBL/GenBank/DDBJ databases">
        <title>Sequencing the genomes of 1000 actinobacteria strains.</title>
        <authorList>
            <person name="Klenk H.-P."/>
        </authorList>
    </citation>
    <scope>NUCLEOTIDE SEQUENCE [LARGE SCALE GENOMIC DNA]</scope>
    <source>
        <strain evidence="3 4">DSM 26154</strain>
    </source>
</reference>
<dbReference type="SUPFAM" id="SSF53474">
    <property type="entry name" value="alpha/beta-Hydrolases"/>
    <property type="match status" value="1"/>
</dbReference>
<dbReference type="GO" id="GO:0016787">
    <property type="term" value="F:hydrolase activity"/>
    <property type="evidence" value="ECO:0007669"/>
    <property type="project" value="UniProtKB-KW"/>
</dbReference>
<keyword evidence="4" id="KW-1185">Reference proteome</keyword>
<dbReference type="InterPro" id="IPR017208">
    <property type="entry name" value="UCP037442_abhydr"/>
</dbReference>
<keyword evidence="3" id="KW-0378">Hydrolase</keyword>
<evidence type="ECO:0000259" key="2">
    <source>
        <dbReference type="Pfam" id="PF12146"/>
    </source>
</evidence>
<comment type="caution">
    <text evidence="3">The sequence shown here is derived from an EMBL/GenBank/DDBJ whole genome shotgun (WGS) entry which is preliminary data.</text>
</comment>
<gene>
    <name evidence="3" type="ORF">BJY20_002589</name>
</gene>
<dbReference type="EMBL" id="JACCAE010000001">
    <property type="protein sequence ID" value="NYF99197.1"/>
    <property type="molecule type" value="Genomic_DNA"/>
</dbReference>
<dbReference type="Proteomes" id="UP000554054">
    <property type="component" value="Unassembled WGS sequence"/>
</dbReference>
<evidence type="ECO:0000313" key="4">
    <source>
        <dbReference type="Proteomes" id="UP000554054"/>
    </source>
</evidence>
<accession>A0A852VQ85</accession>
<protein>
    <submittedName>
        <fullName evidence="3">Putative alpha/beta hydrolase</fullName>
    </submittedName>
</protein>
<feature type="domain" description="Serine aminopeptidase S33" evidence="2">
    <location>
        <begin position="29"/>
        <end position="136"/>
    </location>
</feature>
<dbReference type="Gene3D" id="3.40.50.1820">
    <property type="entry name" value="alpha/beta hydrolase"/>
    <property type="match status" value="1"/>
</dbReference>
<evidence type="ECO:0000313" key="3">
    <source>
        <dbReference type="EMBL" id="NYF99197.1"/>
    </source>
</evidence>
<dbReference type="PIRSF" id="PIRSF037442">
    <property type="entry name" value="UCP037442_abhydr"/>
    <property type="match status" value="1"/>
</dbReference>
<feature type="region of interest" description="Disordered" evidence="1">
    <location>
        <begin position="240"/>
        <end position="273"/>
    </location>
</feature>
<organism evidence="3 4">
    <name type="scientific">Janibacter cremeus</name>
    <dbReference type="NCBI Taxonomy" id="1285192"/>
    <lineage>
        <taxon>Bacteria</taxon>
        <taxon>Bacillati</taxon>
        <taxon>Actinomycetota</taxon>
        <taxon>Actinomycetes</taxon>
        <taxon>Micrococcales</taxon>
        <taxon>Intrasporangiaceae</taxon>
        <taxon>Janibacter</taxon>
    </lineage>
</organism>
<name>A0A852VQ85_9MICO</name>
<dbReference type="InterPro" id="IPR029058">
    <property type="entry name" value="AB_hydrolase_fold"/>
</dbReference>
<feature type="compositionally biased region" description="Low complexity" evidence="1">
    <location>
        <begin position="264"/>
        <end position="273"/>
    </location>
</feature>
<dbReference type="InterPro" id="IPR022742">
    <property type="entry name" value="Hydrolase_4"/>
</dbReference>
<sequence>MEKLSEIPLPDGGTTVLQVSEAADPGAPLVIVLPAMGVPAGYYGPFVDELASHGVHAAVADYTGQGESVPATGRGRDHGYAHLAHEWLPRVLDELRTGHDGPVIGLGHSLGGHILLAHLARADSVLDGLVLVGSGTPHWRAIDGLKTLGQTQLVGVLSQVLGYWPGDRLGFGGVQPRTLMREWAAFSRTGHLRPGGKGIREGLRDRVLPVLVVDLDNDTLAPPRAIDALVGMLSGADPQRWTFTKGPDDPGKPVNHYSFPAPPRSSASASRVG</sequence>